<accession>A0A5J4G0G7</accession>
<evidence type="ECO:0000256" key="1">
    <source>
        <dbReference type="ARBA" id="ARBA00001933"/>
    </source>
</evidence>
<evidence type="ECO:0000256" key="4">
    <source>
        <dbReference type="PIRSR" id="PIRSR006278-1"/>
    </source>
</evidence>
<dbReference type="PANTHER" id="PTHR43780">
    <property type="entry name" value="1-AMINOCYCLOPROPANE-1-CARBOXYLATE DEAMINASE-RELATED"/>
    <property type="match status" value="1"/>
</dbReference>
<dbReference type="AlphaFoldDB" id="A0A5J4G0G7"/>
<proteinExistence type="inferred from homology"/>
<feature type="domain" description="Tryptophan synthase beta chain-like PALP" evidence="6">
    <location>
        <begin position="20"/>
        <end position="290"/>
    </location>
</feature>
<evidence type="ECO:0000256" key="2">
    <source>
        <dbReference type="ARBA" id="ARBA00008639"/>
    </source>
</evidence>
<name>A0A5J4G0G7_9FLAO</name>
<comment type="similarity">
    <text evidence="2">Belongs to the ACC deaminase/D-cysteine desulfhydrase family.</text>
</comment>
<dbReference type="Proteomes" id="UP000326994">
    <property type="component" value="Unassembled WGS sequence"/>
</dbReference>
<dbReference type="RefSeq" id="WP_172966896.1">
    <property type="nucleotide sequence ID" value="NZ_BKCF01000006.1"/>
</dbReference>
<keyword evidence="8" id="KW-1185">Reference proteome</keyword>
<keyword evidence="3 5" id="KW-0663">Pyridoxal phosphate</keyword>
<dbReference type="EMBL" id="BKCF01000006">
    <property type="protein sequence ID" value="GEQ87198.1"/>
    <property type="molecule type" value="Genomic_DNA"/>
</dbReference>
<dbReference type="InterPro" id="IPR036052">
    <property type="entry name" value="TrpB-like_PALP_sf"/>
</dbReference>
<organism evidence="7 8">
    <name type="scientific">Patiriisocius marinistellae</name>
    <dbReference type="NCBI Taxonomy" id="2494560"/>
    <lineage>
        <taxon>Bacteria</taxon>
        <taxon>Pseudomonadati</taxon>
        <taxon>Bacteroidota</taxon>
        <taxon>Flavobacteriia</taxon>
        <taxon>Flavobacteriales</taxon>
        <taxon>Flavobacteriaceae</taxon>
        <taxon>Patiriisocius</taxon>
    </lineage>
</organism>
<dbReference type="SUPFAM" id="SSF53686">
    <property type="entry name" value="Tryptophan synthase beta subunit-like PLP-dependent enzymes"/>
    <property type="match status" value="1"/>
</dbReference>
<dbReference type="InterPro" id="IPR001926">
    <property type="entry name" value="TrpB-like_PALP"/>
</dbReference>
<comment type="cofactor">
    <cofactor evidence="1">
        <name>pyridoxal 5'-phosphate</name>
        <dbReference type="ChEBI" id="CHEBI:597326"/>
    </cofactor>
</comment>
<evidence type="ECO:0000256" key="3">
    <source>
        <dbReference type="ARBA" id="ARBA00022898"/>
    </source>
</evidence>
<dbReference type="PANTHER" id="PTHR43780:SF2">
    <property type="entry name" value="1-AMINOCYCLOPROPANE-1-CARBOXYLATE DEAMINASE-RELATED"/>
    <property type="match status" value="1"/>
</dbReference>
<dbReference type="Pfam" id="PF00291">
    <property type="entry name" value="PALP"/>
    <property type="match status" value="1"/>
</dbReference>
<reference evidence="7 8" key="1">
    <citation type="submission" date="2019-08" db="EMBL/GenBank/DDBJ databases">
        <title>Ulvibacter marinistellae sp. nov., isolated from a starfish, Patiria pectinifera.</title>
        <authorList>
            <person name="Kawano K."/>
            <person name="Ushijima N."/>
            <person name="Kihara M."/>
            <person name="Itoh H."/>
        </authorList>
    </citation>
    <scope>NUCLEOTIDE SEQUENCE [LARGE SCALE GENOMIC DNA]</scope>
    <source>
        <strain evidence="7 8">KK4</strain>
    </source>
</reference>
<dbReference type="Gene3D" id="3.40.50.1100">
    <property type="match status" value="2"/>
</dbReference>
<evidence type="ECO:0000256" key="5">
    <source>
        <dbReference type="PIRSR" id="PIRSR006278-2"/>
    </source>
</evidence>
<protein>
    <submittedName>
        <fullName evidence="7">D-cysteine desulfhydrase</fullName>
    </submittedName>
</protein>
<gene>
    <name evidence="7" type="ORF">ULMS_27060</name>
</gene>
<dbReference type="InterPro" id="IPR027278">
    <property type="entry name" value="ACCD_DCysDesulf"/>
</dbReference>
<comment type="caution">
    <text evidence="7">The sequence shown here is derived from an EMBL/GenBank/DDBJ whole genome shotgun (WGS) entry which is preliminary data.</text>
</comment>
<feature type="modified residue" description="N6-(pyridoxal phosphate)lysine" evidence="5">
    <location>
        <position position="28"/>
    </location>
</feature>
<sequence length="297" mass="33236">MISKIEYNSNDVRVFRDDIYPFLGGGNKGRKIKYIEKDIIKKKSNAVVTTGGIQSNHCRALAVLAAQNGWKCTLVLHGNPDRFKILNGNAKLMRNSGAEIIFVAANNISIAMDVAMNNYNEQGLKPYYVWGGGHTIEGGLAYIEAVKELKQYCIKESWEPKYIFLASGTGSTQAGIMAGLDNENIDAQVVGISVARDRKRAEQVVSEFYNDLIDFYKITTSNRDVTVLDDYLCGGYELFDTSLKKVSNNSLKNFGFILDTTYSGKGFYGMDDYIKRNNLCQEKILFWHTGGVLNYLN</sequence>
<dbReference type="GO" id="GO:0019148">
    <property type="term" value="F:D-cysteine desulfhydrase activity"/>
    <property type="evidence" value="ECO:0007669"/>
    <property type="project" value="TreeGrafter"/>
</dbReference>
<evidence type="ECO:0000313" key="8">
    <source>
        <dbReference type="Proteomes" id="UP000326994"/>
    </source>
</evidence>
<evidence type="ECO:0000313" key="7">
    <source>
        <dbReference type="EMBL" id="GEQ87198.1"/>
    </source>
</evidence>
<feature type="active site" description="Nucleophile" evidence="4">
    <location>
        <position position="55"/>
    </location>
</feature>
<evidence type="ECO:0000259" key="6">
    <source>
        <dbReference type="Pfam" id="PF00291"/>
    </source>
</evidence>
<dbReference type="PIRSF" id="PIRSF006278">
    <property type="entry name" value="ACCD_DCysDesulf"/>
    <property type="match status" value="1"/>
</dbReference>